<feature type="compositionally biased region" description="Gly residues" evidence="1">
    <location>
        <begin position="386"/>
        <end position="395"/>
    </location>
</feature>
<reference evidence="3 4" key="1">
    <citation type="submission" date="2024-02" db="EMBL/GenBank/DDBJ databases">
        <title>De novo assembly and annotation of 12 fungi associated with fruit tree decline syndrome in Ontario, Canada.</title>
        <authorList>
            <person name="Sulman M."/>
            <person name="Ellouze W."/>
            <person name="Ilyukhin E."/>
        </authorList>
    </citation>
    <scope>NUCLEOTIDE SEQUENCE [LARGE SCALE GENOMIC DNA]</scope>
    <source>
        <strain evidence="3 4">M11/M66-122</strain>
    </source>
</reference>
<feature type="region of interest" description="Disordered" evidence="1">
    <location>
        <begin position="444"/>
        <end position="490"/>
    </location>
</feature>
<feature type="compositionally biased region" description="Polar residues" evidence="1">
    <location>
        <begin position="157"/>
        <end position="183"/>
    </location>
</feature>
<feature type="region of interest" description="Disordered" evidence="1">
    <location>
        <begin position="385"/>
        <end position="415"/>
    </location>
</feature>
<dbReference type="InterPro" id="IPR029071">
    <property type="entry name" value="Ubiquitin-like_domsf"/>
</dbReference>
<protein>
    <recommendedName>
        <fullName evidence="2">Ubiquitin-like domain-containing protein</fullName>
    </recommendedName>
</protein>
<dbReference type="PROSITE" id="PS50053">
    <property type="entry name" value="UBIQUITIN_2"/>
    <property type="match status" value="1"/>
</dbReference>
<dbReference type="AlphaFoldDB" id="A0AAN9YT29"/>
<feature type="region of interest" description="Disordered" evidence="1">
    <location>
        <begin position="261"/>
        <end position="306"/>
    </location>
</feature>
<feature type="domain" description="Ubiquitin-like" evidence="2">
    <location>
        <begin position="494"/>
        <end position="566"/>
    </location>
</feature>
<feature type="region of interest" description="Disordered" evidence="1">
    <location>
        <begin position="1"/>
        <end position="242"/>
    </location>
</feature>
<evidence type="ECO:0000256" key="1">
    <source>
        <dbReference type="SAM" id="MobiDB-lite"/>
    </source>
</evidence>
<name>A0AAN9YT29_9PEZI</name>
<feature type="compositionally biased region" description="Basic and acidic residues" evidence="1">
    <location>
        <begin position="51"/>
        <end position="82"/>
    </location>
</feature>
<evidence type="ECO:0000313" key="4">
    <source>
        <dbReference type="Proteomes" id="UP001320420"/>
    </source>
</evidence>
<dbReference type="SUPFAM" id="SSF54236">
    <property type="entry name" value="Ubiquitin-like"/>
    <property type="match status" value="1"/>
</dbReference>
<evidence type="ECO:0000313" key="3">
    <source>
        <dbReference type="EMBL" id="KAK7753259.1"/>
    </source>
</evidence>
<keyword evidence="4" id="KW-1185">Reference proteome</keyword>
<comment type="caution">
    <text evidence="3">The sequence shown here is derived from an EMBL/GenBank/DDBJ whole genome shotgun (WGS) entry which is preliminary data.</text>
</comment>
<feature type="compositionally biased region" description="Acidic residues" evidence="1">
    <location>
        <begin position="452"/>
        <end position="469"/>
    </location>
</feature>
<dbReference type="InterPro" id="IPR022617">
    <property type="entry name" value="Rad60/SUMO-like_dom"/>
</dbReference>
<dbReference type="Gene3D" id="3.10.20.90">
    <property type="entry name" value="Phosphatidylinositol 3-kinase Catalytic Subunit, Chain A, domain 1"/>
    <property type="match status" value="1"/>
</dbReference>
<gene>
    <name evidence="3" type="ORF">SLS62_004778</name>
</gene>
<organism evidence="3 4">
    <name type="scientific">Diatrype stigma</name>
    <dbReference type="NCBI Taxonomy" id="117547"/>
    <lineage>
        <taxon>Eukaryota</taxon>
        <taxon>Fungi</taxon>
        <taxon>Dikarya</taxon>
        <taxon>Ascomycota</taxon>
        <taxon>Pezizomycotina</taxon>
        <taxon>Sordariomycetes</taxon>
        <taxon>Xylariomycetidae</taxon>
        <taxon>Xylariales</taxon>
        <taxon>Diatrypaceae</taxon>
        <taxon>Diatrype</taxon>
    </lineage>
</organism>
<sequence length="566" mass="62604">MEDPEPPSVQPKKKLLFKRTIQRKPTEQPKDDDDGLSLFSRSNEFFPTVIQDREREAAEKAEKERNEKLERERRAKEQERLRNQRLSQRHKVEEEEADDETPSAKKRRLRTSLSDHDHDDGHNYDDDIFTTNPHKPRKSSAATPLRSPSLKRDRDSSSIARTPRSTRSSRVMRSGRNPSSSAAAITLDSSDDDVKPHLKKNNSFSPLGHKKSPAKRQDSLEQSDLELDPGVSSNGGGGGEEGDAAFNCYIQGALERAEKRKQARLAREASSSIGAGGGGGSQNSHNTSGISGSMPRAGEKSATPAAVAPEESAVQILISSALEGIHPIVFKRRLHQPLAVVHSTWVEQQVVKGAPVPRAVLQDMFFTWRGDKVYQTTTLETLGIRPVGGSGGDSHGGAAVSLYPTPRYGEPDPPEGYYGRDKVHFEAWTQSLYEEYLRRRERERRRARGELVSDDEDDEDGDGGAEDGEAGVVAGADGKQRHRTASKEPQEKLVKIILKARGMDPEHVKARPSTAIATLALVFKRLKKLAPEANVELHWDGEVLDPSSTVEDAEIEDLDSIEVHIK</sequence>
<dbReference type="Proteomes" id="UP001320420">
    <property type="component" value="Unassembled WGS sequence"/>
</dbReference>
<accession>A0AAN9YT29</accession>
<evidence type="ECO:0000259" key="2">
    <source>
        <dbReference type="PROSITE" id="PS50053"/>
    </source>
</evidence>
<dbReference type="InterPro" id="IPR000626">
    <property type="entry name" value="Ubiquitin-like_dom"/>
</dbReference>
<dbReference type="EMBL" id="JAKJXP020000030">
    <property type="protein sequence ID" value="KAK7753259.1"/>
    <property type="molecule type" value="Genomic_DNA"/>
</dbReference>
<feature type="compositionally biased region" description="Basic and acidic residues" evidence="1">
    <location>
        <begin position="113"/>
        <end position="125"/>
    </location>
</feature>
<dbReference type="Pfam" id="PF11976">
    <property type="entry name" value="Rad60-SLD"/>
    <property type="match status" value="1"/>
</dbReference>
<feature type="compositionally biased region" description="Basic residues" evidence="1">
    <location>
        <begin position="11"/>
        <end position="22"/>
    </location>
</feature>
<proteinExistence type="predicted"/>